<evidence type="ECO:0000256" key="4">
    <source>
        <dbReference type="ARBA" id="ARBA00022771"/>
    </source>
</evidence>
<dbReference type="SMART" id="SM00355">
    <property type="entry name" value="ZnF_C2H2"/>
    <property type="match status" value="2"/>
</dbReference>
<sequence>MVTQRAPEFGYQHLRALNPRRAGFAPRRQFKNISGVHTGSPSGRLYTCDICGSSFTKSFNLTRHRGKCAGTRVYYCHVCQKPFYRTDKLRIHLATKHPTSFGGLL</sequence>
<feature type="domain" description="C2H2-type" evidence="8">
    <location>
        <begin position="46"/>
        <end position="82"/>
    </location>
</feature>
<dbReference type="PANTHER" id="PTHR24394">
    <property type="entry name" value="ZINC FINGER PROTEIN"/>
    <property type="match status" value="1"/>
</dbReference>
<dbReference type="InterPro" id="IPR013087">
    <property type="entry name" value="Znf_C2H2_type"/>
</dbReference>
<proteinExistence type="predicted"/>
<evidence type="ECO:0000256" key="2">
    <source>
        <dbReference type="ARBA" id="ARBA00022723"/>
    </source>
</evidence>
<dbReference type="PROSITE" id="PS50157">
    <property type="entry name" value="ZINC_FINGER_C2H2_2"/>
    <property type="match status" value="1"/>
</dbReference>
<dbReference type="InterPro" id="IPR036236">
    <property type="entry name" value="Znf_C2H2_sf"/>
</dbReference>
<organism evidence="9">
    <name type="scientific">Arion vulgaris</name>
    <dbReference type="NCBI Taxonomy" id="1028688"/>
    <lineage>
        <taxon>Eukaryota</taxon>
        <taxon>Metazoa</taxon>
        <taxon>Spiralia</taxon>
        <taxon>Lophotrochozoa</taxon>
        <taxon>Mollusca</taxon>
        <taxon>Gastropoda</taxon>
        <taxon>Heterobranchia</taxon>
        <taxon>Euthyneura</taxon>
        <taxon>Panpulmonata</taxon>
        <taxon>Eupulmonata</taxon>
        <taxon>Stylommatophora</taxon>
        <taxon>Helicina</taxon>
        <taxon>Arionoidea</taxon>
        <taxon>Arionidae</taxon>
        <taxon>Arion</taxon>
    </lineage>
</organism>
<evidence type="ECO:0000256" key="3">
    <source>
        <dbReference type="ARBA" id="ARBA00022737"/>
    </source>
</evidence>
<accession>A0A0B7B232</accession>
<dbReference type="GO" id="GO:0008270">
    <property type="term" value="F:zinc ion binding"/>
    <property type="evidence" value="ECO:0007669"/>
    <property type="project" value="UniProtKB-KW"/>
</dbReference>
<dbReference type="Gene3D" id="3.30.160.60">
    <property type="entry name" value="Classic Zinc Finger"/>
    <property type="match status" value="1"/>
</dbReference>
<dbReference type="GO" id="GO:0005634">
    <property type="term" value="C:nucleus"/>
    <property type="evidence" value="ECO:0007669"/>
    <property type="project" value="UniProtKB-SubCell"/>
</dbReference>
<dbReference type="SUPFAM" id="SSF57667">
    <property type="entry name" value="beta-beta-alpha zinc fingers"/>
    <property type="match status" value="1"/>
</dbReference>
<dbReference type="EMBL" id="HACG01040042">
    <property type="protein sequence ID" value="CEK86907.1"/>
    <property type="molecule type" value="Transcribed_RNA"/>
</dbReference>
<dbReference type="GO" id="GO:0000981">
    <property type="term" value="F:DNA-binding transcription factor activity, RNA polymerase II-specific"/>
    <property type="evidence" value="ECO:0007669"/>
    <property type="project" value="TreeGrafter"/>
</dbReference>
<evidence type="ECO:0000259" key="8">
    <source>
        <dbReference type="PROSITE" id="PS50157"/>
    </source>
</evidence>
<dbReference type="AlphaFoldDB" id="A0A0B7B232"/>
<gene>
    <name evidence="9" type="primary">ORF156244</name>
</gene>
<evidence type="ECO:0000256" key="7">
    <source>
        <dbReference type="PROSITE-ProRule" id="PRU00042"/>
    </source>
</evidence>
<evidence type="ECO:0000256" key="6">
    <source>
        <dbReference type="ARBA" id="ARBA00023242"/>
    </source>
</evidence>
<protein>
    <recommendedName>
        <fullName evidence="8">C2H2-type domain-containing protein</fullName>
    </recommendedName>
</protein>
<dbReference type="Pfam" id="PF00096">
    <property type="entry name" value="zf-C2H2"/>
    <property type="match status" value="2"/>
</dbReference>
<evidence type="ECO:0000313" key="9">
    <source>
        <dbReference type="EMBL" id="CEK86907.1"/>
    </source>
</evidence>
<reference evidence="9" key="1">
    <citation type="submission" date="2014-12" db="EMBL/GenBank/DDBJ databases">
        <title>Insight into the proteome of Arion vulgaris.</title>
        <authorList>
            <person name="Aradska J."/>
            <person name="Bulat T."/>
            <person name="Smidak R."/>
            <person name="Sarate P."/>
            <person name="Gangsoo J."/>
            <person name="Sialana F."/>
            <person name="Bilban M."/>
            <person name="Lubec G."/>
        </authorList>
    </citation>
    <scope>NUCLEOTIDE SEQUENCE</scope>
    <source>
        <tissue evidence="9">Skin</tissue>
    </source>
</reference>
<keyword evidence="4 7" id="KW-0863">Zinc-finger</keyword>
<evidence type="ECO:0000256" key="1">
    <source>
        <dbReference type="ARBA" id="ARBA00004123"/>
    </source>
</evidence>
<dbReference type="PANTHER" id="PTHR24394:SF29">
    <property type="entry name" value="MYONEURIN"/>
    <property type="match status" value="1"/>
</dbReference>
<comment type="subcellular location">
    <subcellularLocation>
        <location evidence="1">Nucleus</location>
    </subcellularLocation>
</comment>
<evidence type="ECO:0000256" key="5">
    <source>
        <dbReference type="ARBA" id="ARBA00022833"/>
    </source>
</evidence>
<keyword evidence="6" id="KW-0539">Nucleus</keyword>
<keyword evidence="2" id="KW-0479">Metal-binding</keyword>
<keyword evidence="5" id="KW-0862">Zinc</keyword>
<dbReference type="FunFam" id="3.30.160.60:FF:000100">
    <property type="entry name" value="Zinc finger 45-like"/>
    <property type="match status" value="1"/>
</dbReference>
<keyword evidence="3" id="KW-0677">Repeat</keyword>
<name>A0A0B7B232_9EUPU</name>